<comment type="caution">
    <text evidence="4">The sequence shown here is derived from an EMBL/GenBank/DDBJ whole genome shotgun (WGS) entry which is preliminary data.</text>
</comment>
<dbReference type="InterPro" id="IPR026045">
    <property type="entry name" value="Ferric-bd"/>
</dbReference>
<dbReference type="EMBL" id="SIRE01000017">
    <property type="protein sequence ID" value="TBL75352.1"/>
    <property type="molecule type" value="Genomic_DNA"/>
</dbReference>
<dbReference type="AlphaFoldDB" id="A0A4Q9DP15"/>
<sequence length="362" mass="39409">MRKAVSGIIASLLLAVTITGCGSQQAAPEKKQEGAAGNPQPAAQQQAPAAAPKKGGKLTLYSPNAAEVNNPIIKEFQDRTGIEVQLISGGTGDLLKRVQAEAANPLGDIFWAGGADSLEAYKKYFEPYKTKEFDNLSPEYVDKNNIWTPFAALPMIIMYNKELVKPGEEPKSWNDLLDPKWKGKIAFADPAKSGSSFTQLVTMLFAFGKDDKGWDYVKKFVKNLDGKVLSGSGLVYKGVAEKEFSLGVTLEEAALRYVDGGAKVGIIYPSEGTSAVPDGMALIKGGKNVEQAKQFIDFLVSKDVQSLIQKEFKRRSVRKDAEVVQGVAQSKDIKLVNYDFDWAANNKDETIKRFGKIVTGQE</sequence>
<dbReference type="GO" id="GO:0015888">
    <property type="term" value="P:thiamine transport"/>
    <property type="evidence" value="ECO:0007669"/>
    <property type="project" value="TreeGrafter"/>
</dbReference>
<organism evidence="4 5">
    <name type="scientific">Paenibacillus thalictri</name>
    <dbReference type="NCBI Taxonomy" id="2527873"/>
    <lineage>
        <taxon>Bacteria</taxon>
        <taxon>Bacillati</taxon>
        <taxon>Bacillota</taxon>
        <taxon>Bacilli</taxon>
        <taxon>Bacillales</taxon>
        <taxon>Paenibacillaceae</taxon>
        <taxon>Paenibacillus</taxon>
    </lineage>
</organism>
<dbReference type="PIRSF" id="PIRSF002825">
    <property type="entry name" value="CfbpA"/>
    <property type="match status" value="1"/>
</dbReference>
<dbReference type="PANTHER" id="PTHR30006:SF2">
    <property type="entry name" value="ABC TRANSPORTER SUBSTRATE-BINDING PROTEIN"/>
    <property type="match status" value="1"/>
</dbReference>
<feature type="compositionally biased region" description="Low complexity" evidence="2">
    <location>
        <begin position="34"/>
        <end position="53"/>
    </location>
</feature>
<dbReference type="CDD" id="cd13546">
    <property type="entry name" value="PBP2_BitB"/>
    <property type="match status" value="1"/>
</dbReference>
<dbReference type="PANTHER" id="PTHR30006">
    <property type="entry name" value="THIAMINE-BINDING PERIPLASMIC PROTEIN-RELATED"/>
    <property type="match status" value="1"/>
</dbReference>
<dbReference type="Gene3D" id="3.40.190.10">
    <property type="entry name" value="Periplasmic binding protein-like II"/>
    <property type="match status" value="2"/>
</dbReference>
<name>A0A4Q9DP15_9BACL</name>
<feature type="region of interest" description="Disordered" evidence="2">
    <location>
        <begin position="27"/>
        <end position="55"/>
    </location>
</feature>
<evidence type="ECO:0000256" key="2">
    <source>
        <dbReference type="SAM" id="MobiDB-lite"/>
    </source>
</evidence>
<keyword evidence="5" id="KW-1185">Reference proteome</keyword>
<feature type="chain" id="PRO_5021003629" evidence="3">
    <location>
        <begin position="27"/>
        <end position="362"/>
    </location>
</feature>
<keyword evidence="1 3" id="KW-0732">Signal</keyword>
<proteinExistence type="predicted"/>
<accession>A0A4Q9DP15</accession>
<evidence type="ECO:0000313" key="5">
    <source>
        <dbReference type="Proteomes" id="UP000293142"/>
    </source>
</evidence>
<evidence type="ECO:0000256" key="3">
    <source>
        <dbReference type="SAM" id="SignalP"/>
    </source>
</evidence>
<feature type="signal peptide" evidence="3">
    <location>
        <begin position="1"/>
        <end position="26"/>
    </location>
</feature>
<dbReference type="PROSITE" id="PS51257">
    <property type="entry name" value="PROKAR_LIPOPROTEIN"/>
    <property type="match status" value="1"/>
</dbReference>
<dbReference type="OrthoDB" id="9769319at2"/>
<dbReference type="Proteomes" id="UP000293142">
    <property type="component" value="Unassembled WGS sequence"/>
</dbReference>
<dbReference type="GO" id="GO:0030975">
    <property type="term" value="F:thiamine binding"/>
    <property type="evidence" value="ECO:0007669"/>
    <property type="project" value="TreeGrafter"/>
</dbReference>
<protein>
    <submittedName>
        <fullName evidence="4">Extracellular solute-binding protein</fullName>
    </submittedName>
</protein>
<evidence type="ECO:0000256" key="1">
    <source>
        <dbReference type="ARBA" id="ARBA00022729"/>
    </source>
</evidence>
<dbReference type="RefSeq" id="WP_131015840.1">
    <property type="nucleotide sequence ID" value="NZ_SIRE01000017.1"/>
</dbReference>
<dbReference type="GO" id="GO:0030288">
    <property type="term" value="C:outer membrane-bounded periplasmic space"/>
    <property type="evidence" value="ECO:0007669"/>
    <property type="project" value="TreeGrafter"/>
</dbReference>
<dbReference type="SUPFAM" id="SSF53850">
    <property type="entry name" value="Periplasmic binding protein-like II"/>
    <property type="match status" value="1"/>
</dbReference>
<gene>
    <name evidence="4" type="ORF">EYB31_23375</name>
</gene>
<reference evidence="4 5" key="1">
    <citation type="submission" date="2019-02" db="EMBL/GenBank/DDBJ databases">
        <title>Paenibacillus sp. nov., isolated from surface-sterilized tissue of Thalictrum simplex L.</title>
        <authorList>
            <person name="Tuo L."/>
        </authorList>
    </citation>
    <scope>NUCLEOTIDE SEQUENCE [LARGE SCALE GENOMIC DNA]</scope>
    <source>
        <strain evidence="4 5">N2SHLJ1</strain>
    </source>
</reference>
<dbReference type="GO" id="GO:0030976">
    <property type="term" value="F:thiamine pyrophosphate binding"/>
    <property type="evidence" value="ECO:0007669"/>
    <property type="project" value="TreeGrafter"/>
</dbReference>
<evidence type="ECO:0000313" key="4">
    <source>
        <dbReference type="EMBL" id="TBL75352.1"/>
    </source>
</evidence>
<dbReference type="Pfam" id="PF13343">
    <property type="entry name" value="SBP_bac_6"/>
    <property type="match status" value="1"/>
</dbReference>